<dbReference type="InterPro" id="IPR033136">
    <property type="entry name" value="DNA_ligase_CS"/>
</dbReference>
<dbReference type="InterPro" id="IPR018239">
    <property type="entry name" value="DNA_ligase_AS"/>
</dbReference>
<evidence type="ECO:0000256" key="8">
    <source>
        <dbReference type="ARBA" id="ARBA00022833"/>
    </source>
</evidence>
<dbReference type="GO" id="GO:0003911">
    <property type="term" value="F:DNA ligase (NAD+) activity"/>
    <property type="evidence" value="ECO:0007669"/>
    <property type="project" value="UniProtKB-UniRule"/>
</dbReference>
<feature type="binding site" evidence="15">
    <location>
        <position position="310"/>
    </location>
    <ligand>
        <name>NAD(+)</name>
        <dbReference type="ChEBI" id="CHEBI:57540"/>
    </ligand>
</feature>
<dbReference type="Pfam" id="PF12826">
    <property type="entry name" value="HHH_2"/>
    <property type="match status" value="1"/>
</dbReference>
<evidence type="ECO:0000256" key="12">
    <source>
        <dbReference type="ARBA" id="ARBA00023211"/>
    </source>
</evidence>
<feature type="binding site" evidence="15">
    <location>
        <position position="421"/>
    </location>
    <ligand>
        <name>Zn(2+)</name>
        <dbReference type="ChEBI" id="CHEBI:29105"/>
    </ligand>
</feature>
<dbReference type="InterPro" id="IPR001357">
    <property type="entry name" value="BRCT_dom"/>
</dbReference>
<feature type="binding site" evidence="15">
    <location>
        <position position="135"/>
    </location>
    <ligand>
        <name>NAD(+)</name>
        <dbReference type="ChEBI" id="CHEBI:57540"/>
    </ligand>
</feature>
<dbReference type="SMART" id="SM00278">
    <property type="entry name" value="HhH1"/>
    <property type="match status" value="3"/>
</dbReference>
<evidence type="ECO:0000259" key="17">
    <source>
        <dbReference type="PROSITE" id="PS50172"/>
    </source>
</evidence>
<dbReference type="GO" id="GO:0003677">
    <property type="term" value="F:DNA binding"/>
    <property type="evidence" value="ECO:0007669"/>
    <property type="project" value="InterPro"/>
</dbReference>
<evidence type="ECO:0000256" key="3">
    <source>
        <dbReference type="ARBA" id="ARBA00013308"/>
    </source>
</evidence>
<dbReference type="InterPro" id="IPR041663">
    <property type="entry name" value="DisA/LigA_HHH"/>
</dbReference>
<feature type="binding site" evidence="15">
    <location>
        <position position="286"/>
    </location>
    <ligand>
        <name>NAD(+)</name>
        <dbReference type="ChEBI" id="CHEBI:57540"/>
    </ligand>
</feature>
<keyword evidence="8 15" id="KW-0862">Zinc</keyword>
<keyword evidence="6 15" id="KW-0479">Metal-binding</keyword>
<dbReference type="NCBIfam" id="TIGR00575">
    <property type="entry name" value="dnlj"/>
    <property type="match status" value="1"/>
</dbReference>
<dbReference type="SUPFAM" id="SSF47781">
    <property type="entry name" value="RuvA domain 2-like"/>
    <property type="match status" value="1"/>
</dbReference>
<dbReference type="Gene3D" id="2.40.50.140">
    <property type="entry name" value="Nucleic acid-binding proteins"/>
    <property type="match status" value="1"/>
</dbReference>
<dbReference type="SMART" id="SM00292">
    <property type="entry name" value="BRCT"/>
    <property type="match status" value="1"/>
</dbReference>
<dbReference type="PIRSF" id="PIRSF001604">
    <property type="entry name" value="LigA"/>
    <property type="match status" value="1"/>
</dbReference>
<dbReference type="NCBIfam" id="NF005932">
    <property type="entry name" value="PRK07956.1"/>
    <property type="match status" value="1"/>
</dbReference>
<keyword evidence="4 15" id="KW-0436">Ligase</keyword>
<keyword evidence="5 15" id="KW-0235">DNA replication</keyword>
<evidence type="ECO:0000256" key="16">
    <source>
        <dbReference type="RuleBase" id="RU000618"/>
    </source>
</evidence>
<dbReference type="Pfam" id="PF00533">
    <property type="entry name" value="BRCT"/>
    <property type="match status" value="1"/>
</dbReference>
<dbReference type="InterPro" id="IPR013839">
    <property type="entry name" value="DNAligase_adenylation"/>
</dbReference>
<dbReference type="PROSITE" id="PS50172">
    <property type="entry name" value="BRCT"/>
    <property type="match status" value="1"/>
</dbReference>
<keyword evidence="11 15" id="KW-0234">DNA repair</keyword>
<comment type="cofactor">
    <cofactor evidence="15">
        <name>Mg(2+)</name>
        <dbReference type="ChEBI" id="CHEBI:18420"/>
    </cofactor>
    <cofactor evidence="15">
        <name>Mn(2+)</name>
        <dbReference type="ChEBI" id="CHEBI:29035"/>
    </cofactor>
</comment>
<proteinExistence type="inferred from homology"/>
<dbReference type="Gene3D" id="3.30.470.30">
    <property type="entry name" value="DNA ligase/mRNA capping enzyme"/>
    <property type="match status" value="1"/>
</dbReference>
<comment type="function">
    <text evidence="1 15">DNA ligase that catalyzes the formation of phosphodiester linkages between 5'-phosphoryl and 3'-hydroxyl groups in double-stranded DNA using NAD as a coenzyme and as the energy source for the reaction. It is essential for DNA replication and repair of damaged DNA.</text>
</comment>
<reference evidence="18" key="2">
    <citation type="journal article" date="2021" name="PeerJ">
        <title>Extensive microbial diversity within the chicken gut microbiome revealed by metagenomics and culture.</title>
        <authorList>
            <person name="Gilroy R."/>
            <person name="Ravi A."/>
            <person name="Getino M."/>
            <person name="Pursley I."/>
            <person name="Horton D.L."/>
            <person name="Alikhan N.F."/>
            <person name="Baker D."/>
            <person name="Gharbi K."/>
            <person name="Hall N."/>
            <person name="Watson M."/>
            <person name="Adriaenssens E.M."/>
            <person name="Foster-Nyarko E."/>
            <person name="Jarju S."/>
            <person name="Secka A."/>
            <person name="Antonio M."/>
            <person name="Oren A."/>
            <person name="Chaudhuri R.R."/>
            <person name="La Ragione R."/>
            <person name="Hildebrand F."/>
            <person name="Pallen M.J."/>
        </authorList>
    </citation>
    <scope>NUCLEOTIDE SEQUENCE</scope>
    <source>
        <strain evidence="18">CHK33-4379</strain>
    </source>
</reference>
<dbReference type="PROSITE" id="PS01055">
    <property type="entry name" value="DNA_LIGASE_N1"/>
    <property type="match status" value="1"/>
</dbReference>
<dbReference type="InterPro" id="IPR010994">
    <property type="entry name" value="RuvA_2-like"/>
</dbReference>
<dbReference type="InterPro" id="IPR004150">
    <property type="entry name" value="NAD_DNA_ligase_OB"/>
</dbReference>
<dbReference type="EC" id="6.5.1.2" evidence="2 15"/>
<dbReference type="SUPFAM" id="SSF52113">
    <property type="entry name" value="BRCT domain"/>
    <property type="match status" value="1"/>
</dbReference>
<feature type="binding site" evidence="15">
    <location>
        <begin position="83"/>
        <end position="84"/>
    </location>
    <ligand>
        <name>NAD(+)</name>
        <dbReference type="ChEBI" id="CHEBI:57540"/>
    </ligand>
</feature>
<keyword evidence="12 15" id="KW-0464">Manganese</keyword>
<feature type="binding site" evidence="15">
    <location>
        <position position="112"/>
    </location>
    <ligand>
        <name>NAD(+)</name>
        <dbReference type="ChEBI" id="CHEBI:57540"/>
    </ligand>
</feature>
<dbReference type="PROSITE" id="PS01056">
    <property type="entry name" value="DNA_LIGASE_N2"/>
    <property type="match status" value="1"/>
</dbReference>
<feature type="binding site" evidence="15">
    <location>
        <position position="403"/>
    </location>
    <ligand>
        <name>Zn(2+)</name>
        <dbReference type="ChEBI" id="CHEBI:29105"/>
    </ligand>
</feature>
<dbReference type="InterPro" id="IPR003583">
    <property type="entry name" value="Hlx-hairpin-Hlx_DNA-bd_motif"/>
</dbReference>
<dbReference type="InterPro" id="IPR004149">
    <property type="entry name" value="Znf_DNAligase_C4"/>
</dbReference>
<dbReference type="Pfam" id="PF01653">
    <property type="entry name" value="DNA_ligase_aden"/>
    <property type="match status" value="1"/>
</dbReference>
<evidence type="ECO:0000256" key="1">
    <source>
        <dbReference type="ARBA" id="ARBA00004067"/>
    </source>
</evidence>
<dbReference type="InterPro" id="IPR036420">
    <property type="entry name" value="BRCT_dom_sf"/>
</dbReference>
<dbReference type="GO" id="GO:0006260">
    <property type="term" value="P:DNA replication"/>
    <property type="evidence" value="ECO:0007669"/>
    <property type="project" value="UniProtKB-KW"/>
</dbReference>
<evidence type="ECO:0000256" key="11">
    <source>
        <dbReference type="ARBA" id="ARBA00023204"/>
    </source>
</evidence>
<dbReference type="FunFam" id="1.10.150.20:FF:000007">
    <property type="entry name" value="DNA ligase"/>
    <property type="match status" value="1"/>
</dbReference>
<dbReference type="FunFam" id="1.10.287.610:FF:000002">
    <property type="entry name" value="DNA ligase"/>
    <property type="match status" value="1"/>
</dbReference>
<evidence type="ECO:0000256" key="13">
    <source>
        <dbReference type="ARBA" id="ARBA00034005"/>
    </source>
</evidence>
<comment type="caution">
    <text evidence="18">The sequence shown here is derived from an EMBL/GenBank/DDBJ whole genome shotgun (WGS) entry which is preliminary data.</text>
</comment>
<dbReference type="InterPro" id="IPR013840">
    <property type="entry name" value="DNAligase_N"/>
</dbReference>
<evidence type="ECO:0000256" key="5">
    <source>
        <dbReference type="ARBA" id="ARBA00022705"/>
    </source>
</evidence>
<dbReference type="HAMAP" id="MF_01588">
    <property type="entry name" value="DNA_ligase_A"/>
    <property type="match status" value="1"/>
</dbReference>
<evidence type="ECO:0000256" key="4">
    <source>
        <dbReference type="ARBA" id="ARBA00022598"/>
    </source>
</evidence>
<feature type="binding site" evidence="15">
    <location>
        <position position="406"/>
    </location>
    <ligand>
        <name>Zn(2+)</name>
        <dbReference type="ChEBI" id="CHEBI:29105"/>
    </ligand>
</feature>
<dbReference type="Gene3D" id="6.20.10.30">
    <property type="match status" value="1"/>
</dbReference>
<name>A0A9D1GUG4_9FIRM</name>
<organism evidence="18 19">
    <name type="scientific">Candidatus Faeciplasma pullistercoris</name>
    <dbReference type="NCBI Taxonomy" id="2840800"/>
    <lineage>
        <taxon>Bacteria</taxon>
        <taxon>Bacillati</taxon>
        <taxon>Bacillota</taxon>
        <taxon>Clostridia</taxon>
        <taxon>Eubacteriales</taxon>
        <taxon>Oscillospiraceae</taxon>
        <taxon>Oscillospiraceae incertae sedis</taxon>
        <taxon>Candidatus Faeciplasma</taxon>
    </lineage>
</organism>
<protein>
    <recommendedName>
        <fullName evidence="3 15">DNA ligase</fullName>
        <ecNumber evidence="2 15">6.5.1.2</ecNumber>
    </recommendedName>
    <alternativeName>
        <fullName evidence="15">Polydeoxyribonucleotide synthase [NAD(+)]</fullName>
    </alternativeName>
</protein>
<dbReference type="Proteomes" id="UP000824136">
    <property type="component" value="Unassembled WGS sequence"/>
</dbReference>
<dbReference type="InterPro" id="IPR012340">
    <property type="entry name" value="NA-bd_OB-fold"/>
</dbReference>
<evidence type="ECO:0000256" key="9">
    <source>
        <dbReference type="ARBA" id="ARBA00022842"/>
    </source>
</evidence>
<evidence type="ECO:0000313" key="19">
    <source>
        <dbReference type="Proteomes" id="UP000824136"/>
    </source>
</evidence>
<dbReference type="GO" id="GO:0005829">
    <property type="term" value="C:cytosol"/>
    <property type="evidence" value="ECO:0007669"/>
    <property type="project" value="TreeGrafter"/>
</dbReference>
<dbReference type="Pfam" id="PF14520">
    <property type="entry name" value="HHH_5"/>
    <property type="match status" value="1"/>
</dbReference>
<keyword evidence="9 15" id="KW-0460">Magnesium</keyword>
<feature type="binding site" evidence="15">
    <location>
        <begin position="34"/>
        <end position="38"/>
    </location>
    <ligand>
        <name>NAD(+)</name>
        <dbReference type="ChEBI" id="CHEBI:57540"/>
    </ligand>
</feature>
<dbReference type="Gene3D" id="1.10.287.610">
    <property type="entry name" value="Helix hairpin bin"/>
    <property type="match status" value="1"/>
</dbReference>
<dbReference type="Gene3D" id="1.10.150.20">
    <property type="entry name" value="5' to 3' exonuclease, C-terminal subdomain"/>
    <property type="match status" value="2"/>
</dbReference>
<feature type="domain" description="BRCT" evidence="17">
    <location>
        <begin position="583"/>
        <end position="660"/>
    </location>
</feature>
<evidence type="ECO:0000256" key="7">
    <source>
        <dbReference type="ARBA" id="ARBA00022763"/>
    </source>
</evidence>
<dbReference type="GO" id="GO:0006281">
    <property type="term" value="P:DNA repair"/>
    <property type="evidence" value="ECO:0007669"/>
    <property type="project" value="UniProtKB-KW"/>
</dbReference>
<dbReference type="PANTHER" id="PTHR23389:SF9">
    <property type="entry name" value="DNA LIGASE"/>
    <property type="match status" value="1"/>
</dbReference>
<keyword evidence="10 15" id="KW-0520">NAD</keyword>
<evidence type="ECO:0000256" key="15">
    <source>
        <dbReference type="HAMAP-Rule" id="MF_01588"/>
    </source>
</evidence>
<dbReference type="FunFam" id="3.30.470.30:FF:000001">
    <property type="entry name" value="DNA ligase"/>
    <property type="match status" value="1"/>
</dbReference>
<evidence type="ECO:0000256" key="2">
    <source>
        <dbReference type="ARBA" id="ARBA00012722"/>
    </source>
</evidence>
<dbReference type="GO" id="GO:0046872">
    <property type="term" value="F:metal ion binding"/>
    <property type="evidence" value="ECO:0007669"/>
    <property type="project" value="UniProtKB-KW"/>
</dbReference>
<dbReference type="Pfam" id="PF03120">
    <property type="entry name" value="OB_DNA_ligase"/>
    <property type="match status" value="1"/>
</dbReference>
<dbReference type="SMART" id="SM00532">
    <property type="entry name" value="LIGANc"/>
    <property type="match status" value="1"/>
</dbReference>
<comment type="catalytic activity">
    <reaction evidence="13 15 16">
        <text>NAD(+) + (deoxyribonucleotide)n-3'-hydroxyl + 5'-phospho-(deoxyribonucleotide)m = (deoxyribonucleotide)n+m + AMP + beta-nicotinamide D-nucleotide.</text>
        <dbReference type="EC" id="6.5.1.2"/>
    </reaction>
</comment>
<dbReference type="SUPFAM" id="SSF50249">
    <property type="entry name" value="Nucleic acid-binding proteins"/>
    <property type="match status" value="1"/>
</dbReference>
<evidence type="ECO:0000313" key="18">
    <source>
        <dbReference type="EMBL" id="HIT59284.1"/>
    </source>
</evidence>
<accession>A0A9D1GUG4</accession>
<dbReference type="FunFam" id="2.40.50.140:FF:000012">
    <property type="entry name" value="DNA ligase"/>
    <property type="match status" value="1"/>
</dbReference>
<keyword evidence="7 15" id="KW-0227">DNA damage</keyword>
<dbReference type="CDD" id="cd00114">
    <property type="entry name" value="LIGANc"/>
    <property type="match status" value="1"/>
</dbReference>
<feature type="active site" description="N6-AMP-lysine intermediate" evidence="15">
    <location>
        <position position="114"/>
    </location>
</feature>
<dbReference type="EMBL" id="DVLL01000021">
    <property type="protein sequence ID" value="HIT59284.1"/>
    <property type="molecule type" value="Genomic_DNA"/>
</dbReference>
<comment type="similarity">
    <text evidence="14 15">Belongs to the NAD-dependent DNA ligase family. LigA subfamily.</text>
</comment>
<reference evidence="18" key="1">
    <citation type="submission" date="2020-10" db="EMBL/GenBank/DDBJ databases">
        <authorList>
            <person name="Gilroy R."/>
        </authorList>
    </citation>
    <scope>NUCLEOTIDE SEQUENCE</scope>
    <source>
        <strain evidence="18">CHK33-4379</strain>
    </source>
</reference>
<dbReference type="PANTHER" id="PTHR23389">
    <property type="entry name" value="CHROMOSOME TRANSMISSION FIDELITY FACTOR 18"/>
    <property type="match status" value="1"/>
</dbReference>
<sequence length="660" mass="72879">MDKASASKRISQLTELIEYHNKKYYIEDNPEIEDYEYDALMRELKELESEFPELVTAYSPTQRVGGAPVSGFAKVNHKVQMGSLQDVFDFNQVEEFVNRIKSEVPDAEFTVEPKIDGLSVSLEYHDGELVIGSTRGDGFVGEDVTANLKTIPSIPLRLDNAPRLLEVRGEVYMPRSVFYSLTKEMELNSEQPFKNPRNAAAGSLRQKDPQIAAKRRLDIFVFNVQQIEGAKISSHKQSLDMLKELGFKVIPEYRLVKSYDEIVRIISDIGNRRHDLPYDIDGVVVKLDSLAMREQIGYTSKVPKWAVAYKFPPEEKKTKLIDIEVNVGRTGAITPVAVFEPIILAGTSVSRATLHNQDFIDERNISIGDEIIVRKAGDIIPEVLGVSKKSDGCSESFKLPDKCPICGAKAVREVGESVLRCPNIECPAQLLRSIIYFASKPAMNIDGFGPAVAEALCDKGLVRVIPDIYKLTVDDVLTLDGFKEKSAAKLVASIEKSKSNSLDRLLCGLGIRNVGSASCKLLCERFGSIDNIISASVDDIEAIDGFGRLTAETVHNALSEPHMLETISLLKQYGVNTDYDSSRSSDRLTGLSFVITGTLPSYSRDEAKALIESHGGVVKSSVSKKTDYLLAGEDAGSKLVKAQELGVKVISERELMEILL</sequence>
<dbReference type="CDD" id="cd17748">
    <property type="entry name" value="BRCT_DNA_ligase_like"/>
    <property type="match status" value="1"/>
</dbReference>
<evidence type="ECO:0000256" key="10">
    <source>
        <dbReference type="ARBA" id="ARBA00023027"/>
    </source>
</evidence>
<evidence type="ECO:0000256" key="14">
    <source>
        <dbReference type="ARBA" id="ARBA00060881"/>
    </source>
</evidence>
<dbReference type="InterPro" id="IPR001679">
    <property type="entry name" value="DNA_ligase"/>
</dbReference>
<feature type="binding site" evidence="15">
    <location>
        <position position="426"/>
    </location>
    <ligand>
        <name>Zn(2+)</name>
        <dbReference type="ChEBI" id="CHEBI:29105"/>
    </ligand>
</feature>
<feature type="binding site" evidence="15">
    <location>
        <position position="170"/>
    </location>
    <ligand>
        <name>NAD(+)</name>
        <dbReference type="ChEBI" id="CHEBI:57540"/>
    </ligand>
</feature>
<dbReference type="Pfam" id="PF03119">
    <property type="entry name" value="DNA_ligase_ZBD"/>
    <property type="match status" value="1"/>
</dbReference>
<evidence type="ECO:0000256" key="6">
    <source>
        <dbReference type="ARBA" id="ARBA00022723"/>
    </source>
</evidence>
<dbReference type="AlphaFoldDB" id="A0A9D1GUG4"/>
<gene>
    <name evidence="15 18" type="primary">ligA</name>
    <name evidence="18" type="ORF">IAC39_06205</name>
</gene>
<dbReference type="Gene3D" id="3.40.50.10190">
    <property type="entry name" value="BRCT domain"/>
    <property type="match status" value="1"/>
</dbReference>
<dbReference type="SUPFAM" id="SSF56091">
    <property type="entry name" value="DNA ligase/mRNA capping enzyme, catalytic domain"/>
    <property type="match status" value="1"/>
</dbReference>